<proteinExistence type="predicted"/>
<dbReference type="AlphaFoldDB" id="A0AAV3PHR0"/>
<organism evidence="1 2">
    <name type="scientific">Lithospermum erythrorhizon</name>
    <name type="common">Purple gromwell</name>
    <name type="synonym">Lithospermum officinale var. erythrorhizon</name>
    <dbReference type="NCBI Taxonomy" id="34254"/>
    <lineage>
        <taxon>Eukaryota</taxon>
        <taxon>Viridiplantae</taxon>
        <taxon>Streptophyta</taxon>
        <taxon>Embryophyta</taxon>
        <taxon>Tracheophyta</taxon>
        <taxon>Spermatophyta</taxon>
        <taxon>Magnoliopsida</taxon>
        <taxon>eudicotyledons</taxon>
        <taxon>Gunneridae</taxon>
        <taxon>Pentapetalae</taxon>
        <taxon>asterids</taxon>
        <taxon>lamiids</taxon>
        <taxon>Boraginales</taxon>
        <taxon>Boraginaceae</taxon>
        <taxon>Boraginoideae</taxon>
        <taxon>Lithospermeae</taxon>
        <taxon>Lithospermum</taxon>
    </lineage>
</organism>
<gene>
    <name evidence="1" type="ORF">LIER_10019</name>
</gene>
<comment type="caution">
    <text evidence="1">The sequence shown here is derived from an EMBL/GenBank/DDBJ whole genome shotgun (WGS) entry which is preliminary data.</text>
</comment>
<dbReference type="Proteomes" id="UP001454036">
    <property type="component" value="Unassembled WGS sequence"/>
</dbReference>
<name>A0AAV3PHR0_LITER</name>
<keyword evidence="2" id="KW-1185">Reference proteome</keyword>
<evidence type="ECO:0000313" key="1">
    <source>
        <dbReference type="EMBL" id="GAA0151264.1"/>
    </source>
</evidence>
<sequence>MELSAGPHCRSLRFPTRHGTGAIHGSLKKARGCYMASTKRIKAQGEEGATYRGPEGSRDQNVCTLEVPEESPKKGQPHEEIQSILFNERDPTRVFKIGTTLGAHHEAMLIRVLREYQDIFACKPKDMPRVDPEVSVHRLYVDPHYMPIE</sequence>
<reference evidence="1 2" key="1">
    <citation type="submission" date="2024-01" db="EMBL/GenBank/DDBJ databases">
        <title>The complete chloroplast genome sequence of Lithospermum erythrorhizon: insights into the phylogenetic relationship among Boraginaceae species and the maternal lineages of purple gromwells.</title>
        <authorList>
            <person name="Okada T."/>
            <person name="Watanabe K."/>
        </authorList>
    </citation>
    <scope>NUCLEOTIDE SEQUENCE [LARGE SCALE GENOMIC DNA]</scope>
</reference>
<dbReference type="EMBL" id="BAABME010001750">
    <property type="protein sequence ID" value="GAA0151264.1"/>
    <property type="molecule type" value="Genomic_DNA"/>
</dbReference>
<accession>A0AAV3PHR0</accession>
<evidence type="ECO:0000313" key="2">
    <source>
        <dbReference type="Proteomes" id="UP001454036"/>
    </source>
</evidence>
<protein>
    <submittedName>
        <fullName evidence="1">Uncharacterized protein</fullName>
    </submittedName>
</protein>